<proteinExistence type="predicted"/>
<accession>A0AAD8PY27</accession>
<gene>
    <name evidence="1" type="ORF">LY79DRAFT_555205</name>
</gene>
<dbReference type="EMBL" id="JAHLJV010000033">
    <property type="protein sequence ID" value="KAK1590141.1"/>
    <property type="molecule type" value="Genomic_DNA"/>
</dbReference>
<dbReference type="RefSeq" id="XP_060413639.1">
    <property type="nucleotide sequence ID" value="XM_060557911.1"/>
</dbReference>
<name>A0AAD8PY27_9PEZI</name>
<protein>
    <submittedName>
        <fullName evidence="1">Uncharacterized protein</fullName>
    </submittedName>
</protein>
<dbReference type="AlphaFoldDB" id="A0AAD8PY27"/>
<sequence length="74" mass="8639">MVHAPRTTPIPTLFYLMMGVITSHQSQAKYRHASMWSDVYLQQAIEGCITCWFVDNQKTHSRWDGPHHFALNSY</sequence>
<evidence type="ECO:0000313" key="2">
    <source>
        <dbReference type="Proteomes" id="UP001230504"/>
    </source>
</evidence>
<comment type="caution">
    <text evidence="1">The sequence shown here is derived from an EMBL/GenBank/DDBJ whole genome shotgun (WGS) entry which is preliminary data.</text>
</comment>
<dbReference type="GeneID" id="85442151"/>
<organism evidence="1 2">
    <name type="scientific">Colletotrichum navitas</name>
    <dbReference type="NCBI Taxonomy" id="681940"/>
    <lineage>
        <taxon>Eukaryota</taxon>
        <taxon>Fungi</taxon>
        <taxon>Dikarya</taxon>
        <taxon>Ascomycota</taxon>
        <taxon>Pezizomycotina</taxon>
        <taxon>Sordariomycetes</taxon>
        <taxon>Hypocreomycetidae</taxon>
        <taxon>Glomerellales</taxon>
        <taxon>Glomerellaceae</taxon>
        <taxon>Colletotrichum</taxon>
        <taxon>Colletotrichum graminicola species complex</taxon>
    </lineage>
</organism>
<keyword evidence="2" id="KW-1185">Reference proteome</keyword>
<evidence type="ECO:0000313" key="1">
    <source>
        <dbReference type="EMBL" id="KAK1590141.1"/>
    </source>
</evidence>
<reference evidence="1" key="1">
    <citation type="submission" date="2021-06" db="EMBL/GenBank/DDBJ databases">
        <title>Comparative genomics, transcriptomics and evolutionary studies reveal genomic signatures of adaptation to plant cell wall in hemibiotrophic fungi.</title>
        <authorList>
            <consortium name="DOE Joint Genome Institute"/>
            <person name="Baroncelli R."/>
            <person name="Diaz J.F."/>
            <person name="Benocci T."/>
            <person name="Peng M."/>
            <person name="Battaglia E."/>
            <person name="Haridas S."/>
            <person name="Andreopoulos W."/>
            <person name="Labutti K."/>
            <person name="Pangilinan J."/>
            <person name="Floch G.L."/>
            <person name="Makela M.R."/>
            <person name="Henrissat B."/>
            <person name="Grigoriev I.V."/>
            <person name="Crouch J.A."/>
            <person name="De Vries R.P."/>
            <person name="Sukno S.A."/>
            <person name="Thon M.R."/>
        </authorList>
    </citation>
    <scope>NUCLEOTIDE SEQUENCE</scope>
    <source>
        <strain evidence="1">CBS 125086</strain>
    </source>
</reference>
<dbReference type="Proteomes" id="UP001230504">
    <property type="component" value="Unassembled WGS sequence"/>
</dbReference>